<keyword evidence="3" id="KW-1185">Reference proteome</keyword>
<dbReference type="STRING" id="765257.A0A0C9ZGH1"/>
<feature type="domain" description="Tc1-like transposase DDE" evidence="1">
    <location>
        <begin position="16"/>
        <end position="125"/>
    </location>
</feature>
<dbReference type="Gene3D" id="3.30.420.10">
    <property type="entry name" value="Ribonuclease H-like superfamily/Ribonuclease H"/>
    <property type="match status" value="1"/>
</dbReference>
<reference evidence="2 3" key="1">
    <citation type="submission" date="2014-04" db="EMBL/GenBank/DDBJ databases">
        <authorList>
            <consortium name="DOE Joint Genome Institute"/>
            <person name="Kuo A."/>
            <person name="Kohler A."/>
            <person name="Costa M.D."/>
            <person name="Nagy L.G."/>
            <person name="Floudas D."/>
            <person name="Copeland A."/>
            <person name="Barry K.W."/>
            <person name="Cichocki N."/>
            <person name="Veneault-Fourrey C."/>
            <person name="LaButti K."/>
            <person name="Lindquist E.A."/>
            <person name="Lipzen A."/>
            <person name="Lundell T."/>
            <person name="Morin E."/>
            <person name="Murat C."/>
            <person name="Sun H."/>
            <person name="Tunlid A."/>
            <person name="Henrissat B."/>
            <person name="Grigoriev I.V."/>
            <person name="Hibbett D.S."/>
            <person name="Martin F."/>
            <person name="Nordberg H.P."/>
            <person name="Cantor M.N."/>
            <person name="Hua S.X."/>
        </authorList>
    </citation>
    <scope>NUCLEOTIDE SEQUENCE [LARGE SCALE GENOMIC DNA]</scope>
    <source>
        <strain evidence="2 3">441</strain>
    </source>
</reference>
<reference evidence="3" key="2">
    <citation type="submission" date="2015-01" db="EMBL/GenBank/DDBJ databases">
        <title>Evolutionary Origins and Diversification of the Mycorrhizal Mutualists.</title>
        <authorList>
            <consortium name="DOE Joint Genome Institute"/>
            <consortium name="Mycorrhizal Genomics Consortium"/>
            <person name="Kohler A."/>
            <person name="Kuo A."/>
            <person name="Nagy L.G."/>
            <person name="Floudas D."/>
            <person name="Copeland A."/>
            <person name="Barry K.W."/>
            <person name="Cichocki N."/>
            <person name="Veneault-Fourrey C."/>
            <person name="LaButti K."/>
            <person name="Lindquist E.A."/>
            <person name="Lipzen A."/>
            <person name="Lundell T."/>
            <person name="Morin E."/>
            <person name="Murat C."/>
            <person name="Riley R."/>
            <person name="Ohm R."/>
            <person name="Sun H."/>
            <person name="Tunlid A."/>
            <person name="Henrissat B."/>
            <person name="Grigoriev I.V."/>
            <person name="Hibbett D.S."/>
            <person name="Martin F."/>
        </authorList>
    </citation>
    <scope>NUCLEOTIDE SEQUENCE [LARGE SCALE GENOMIC DNA]</scope>
    <source>
        <strain evidence="3">441</strain>
    </source>
</reference>
<protein>
    <recommendedName>
        <fullName evidence="1">Tc1-like transposase DDE domain-containing protein</fullName>
    </recommendedName>
</protein>
<gene>
    <name evidence="2" type="ORF">PISMIDRAFT_73195</name>
</gene>
<dbReference type="AlphaFoldDB" id="A0A0C9ZGH1"/>
<dbReference type="OrthoDB" id="2142724at2759"/>
<feature type="non-terminal residue" evidence="2">
    <location>
        <position position="1"/>
    </location>
</feature>
<feature type="non-terminal residue" evidence="2">
    <location>
        <position position="127"/>
    </location>
</feature>
<dbReference type="GO" id="GO:0003676">
    <property type="term" value="F:nucleic acid binding"/>
    <property type="evidence" value="ECO:0007669"/>
    <property type="project" value="InterPro"/>
</dbReference>
<proteinExistence type="predicted"/>
<organism evidence="2 3">
    <name type="scientific">Pisolithus microcarpus 441</name>
    <dbReference type="NCBI Taxonomy" id="765257"/>
    <lineage>
        <taxon>Eukaryota</taxon>
        <taxon>Fungi</taxon>
        <taxon>Dikarya</taxon>
        <taxon>Basidiomycota</taxon>
        <taxon>Agaricomycotina</taxon>
        <taxon>Agaricomycetes</taxon>
        <taxon>Agaricomycetidae</taxon>
        <taxon>Boletales</taxon>
        <taxon>Sclerodermatineae</taxon>
        <taxon>Pisolithaceae</taxon>
        <taxon>Pisolithus</taxon>
    </lineage>
</organism>
<sequence>LYMNQVTEEVPDLNMLVFVDEAARDECTVSRRYGCSGRGVHCSVQRPFIQGMWYSIIPVITLDRIIAYDIVEGPIDTERFLKFLREQVRWMPFTNPYPGPWSVVIMDNCLIHHGKDVCHLVEDNHHK</sequence>
<dbReference type="InterPro" id="IPR038717">
    <property type="entry name" value="Tc1-like_DDE_dom"/>
</dbReference>
<dbReference type="Proteomes" id="UP000054018">
    <property type="component" value="Unassembled WGS sequence"/>
</dbReference>
<dbReference type="EMBL" id="KN833792">
    <property type="protein sequence ID" value="KIK19058.1"/>
    <property type="molecule type" value="Genomic_DNA"/>
</dbReference>
<dbReference type="Pfam" id="PF13358">
    <property type="entry name" value="DDE_3"/>
    <property type="match status" value="1"/>
</dbReference>
<dbReference type="InterPro" id="IPR036397">
    <property type="entry name" value="RNaseH_sf"/>
</dbReference>
<name>A0A0C9ZGH1_9AGAM</name>
<evidence type="ECO:0000313" key="3">
    <source>
        <dbReference type="Proteomes" id="UP000054018"/>
    </source>
</evidence>
<dbReference type="HOGENOM" id="CLU_056788_11_2_1"/>
<evidence type="ECO:0000313" key="2">
    <source>
        <dbReference type="EMBL" id="KIK19058.1"/>
    </source>
</evidence>
<accession>A0A0C9ZGH1</accession>
<evidence type="ECO:0000259" key="1">
    <source>
        <dbReference type="Pfam" id="PF13358"/>
    </source>
</evidence>